<keyword evidence="1" id="KW-0812">Transmembrane</keyword>
<feature type="transmembrane region" description="Helical" evidence="1">
    <location>
        <begin position="62"/>
        <end position="81"/>
    </location>
</feature>
<reference evidence="2 3" key="1">
    <citation type="journal article" date="2014" name="PLoS Genet.">
        <title>Phylogenetically driven sequencing of extremely halophilic archaea reveals strategies for static and dynamic osmo-response.</title>
        <authorList>
            <person name="Becker E.A."/>
            <person name="Seitzer P.M."/>
            <person name="Tritt A."/>
            <person name="Larsen D."/>
            <person name="Krusor M."/>
            <person name="Yao A.I."/>
            <person name="Wu D."/>
            <person name="Madern D."/>
            <person name="Eisen J.A."/>
            <person name="Darling A.E."/>
            <person name="Facciotti M.T."/>
        </authorList>
    </citation>
    <scope>NUCLEOTIDE SEQUENCE [LARGE SCALE GENOMIC DNA]</scope>
    <source>
        <strain evidence="2 3">JCM 12255</strain>
    </source>
</reference>
<dbReference type="AlphaFoldDB" id="L9WSP8"/>
<keyword evidence="1" id="KW-1133">Transmembrane helix</keyword>
<gene>
    <name evidence="2" type="ORF">C493_16374</name>
</gene>
<evidence type="ECO:0000313" key="3">
    <source>
        <dbReference type="Proteomes" id="UP000011602"/>
    </source>
</evidence>
<feature type="transmembrane region" description="Helical" evidence="1">
    <location>
        <begin position="101"/>
        <end position="122"/>
    </location>
</feature>
<dbReference type="RefSeq" id="WP_007260538.1">
    <property type="nucleotide sequence ID" value="NZ_AOHZ01000077.1"/>
</dbReference>
<organism evidence="2 3">
    <name type="scientific">Natronolimnohabitans innermongolicus JCM 12255</name>
    <dbReference type="NCBI Taxonomy" id="1227499"/>
    <lineage>
        <taxon>Archaea</taxon>
        <taxon>Methanobacteriati</taxon>
        <taxon>Methanobacteriota</taxon>
        <taxon>Stenosarchaea group</taxon>
        <taxon>Halobacteria</taxon>
        <taxon>Halobacteriales</taxon>
        <taxon>Natrialbaceae</taxon>
        <taxon>Natronolimnohabitans</taxon>
    </lineage>
</organism>
<keyword evidence="3" id="KW-1185">Reference proteome</keyword>
<dbReference type="PATRIC" id="fig|1227499.3.peg.3355"/>
<sequence>MSAIDERTTTLGLGIGGVLALIGIVAYVLSDFASVTALIPTGFGVLIAILGAVGRDDNRRRTAVYGIGALATLGVLGSLRAVPDLIALASGESVDSVVATLSQGAMIAFCLVLVASVVRDVLDAR</sequence>
<dbReference type="OrthoDB" id="206114at2157"/>
<evidence type="ECO:0000313" key="2">
    <source>
        <dbReference type="EMBL" id="ELY52241.1"/>
    </source>
</evidence>
<feature type="transmembrane region" description="Helical" evidence="1">
    <location>
        <begin position="12"/>
        <end position="29"/>
    </location>
</feature>
<accession>L9WSP8</accession>
<evidence type="ECO:0000256" key="1">
    <source>
        <dbReference type="SAM" id="Phobius"/>
    </source>
</evidence>
<name>L9WSP8_9EURY</name>
<dbReference type="EMBL" id="AOHZ01000077">
    <property type="protein sequence ID" value="ELY52241.1"/>
    <property type="molecule type" value="Genomic_DNA"/>
</dbReference>
<proteinExistence type="predicted"/>
<keyword evidence="1" id="KW-0472">Membrane</keyword>
<dbReference type="STRING" id="1227499.C493_16374"/>
<comment type="caution">
    <text evidence="2">The sequence shown here is derived from an EMBL/GenBank/DDBJ whole genome shotgun (WGS) entry which is preliminary data.</text>
</comment>
<feature type="transmembrane region" description="Helical" evidence="1">
    <location>
        <begin position="35"/>
        <end position="53"/>
    </location>
</feature>
<protein>
    <submittedName>
        <fullName evidence="2">Uncharacterized protein</fullName>
    </submittedName>
</protein>
<dbReference type="Proteomes" id="UP000011602">
    <property type="component" value="Unassembled WGS sequence"/>
</dbReference>
<dbReference type="eggNOG" id="arCOG11882">
    <property type="taxonomic scope" value="Archaea"/>
</dbReference>